<comment type="caution">
    <text evidence="1">The sequence shown here is derived from an EMBL/GenBank/DDBJ whole genome shotgun (WGS) entry which is preliminary data.</text>
</comment>
<gene>
    <name evidence="1" type="ORF">EDD54_3704</name>
</gene>
<dbReference type="PANTHER" id="PTHR36837:SF2">
    <property type="entry name" value="POLY(3-HYDROXYALKANOATE) POLYMERASE SUBUNIT PHAC"/>
    <property type="match status" value="1"/>
</dbReference>
<keyword evidence="2" id="KW-1185">Reference proteome</keyword>
<sequence length="778" mass="85278">MDARRLSLPPEAAFGIAAVAEQADLLHESVSRQFERIGRTHAERARAWYGRAHALADEMTARLSAGDVPALAANYLHDAAERAILTADILRERGENDLAHEAAGTPPVLIYDYEVVVDGRDLRVPVNYMLLAIVPPAGVTVQPWKRPYVIIDPRAGHGAGIGGFKPDSQVGVALRDGHPVYFVAFRPHPEPKQTLADVTYAEGEFLRVVAERHPDAPRPVLVGNCQGGWAALLVAATHPGSTGPVIVNGAPVATWSGRIGENPMRYNGGLLGGVLPALVLSDLGAGEFDGANLVSNFELLNPARNYFGKYHDLFADVDRGRERFLEFERWWGGYHFMNEAEIHWIVEQLFVGNRLARGEARLAGGRPIDLAAIRAPIVVFASRGDNITPPQQALNWIADAYADEHEIKIRGQRIVYMVHDTVGHLGIFVSSSIARREHAEMTSTMKTIEALAPGLYEMVIEDSTGEGLDARFVVSFRERTMDDIRAFDGDHRREEVGFAAVDRVSRIAAEAYEITARPLVHALSSPQSAAVLRALHPARLSRRLPAQANPLAAPIAASAVRIRTNRRPLAAEHPFRRAEALAAEAFEQAIDFARDMRDAWYEIAFLSIWMSPLAQFLGRGAAVRRPAADAAELYRLPEVREILKGVGAGGLPEAVIRMMIVLANARGSVRRDRLERSSEVMTTWPPFRDIPAAERATIIHRQTVIVEFERDAAIAALPRLLTTPEQRRRALEILDHVVGPAAEMEPHTVAAMAAIRGALAEPDARLRVVHPVPSAEAS</sequence>
<dbReference type="InterPro" id="IPR024501">
    <property type="entry name" value="DUF3141"/>
</dbReference>
<evidence type="ECO:0000313" key="1">
    <source>
        <dbReference type="EMBL" id="TDP82437.1"/>
    </source>
</evidence>
<dbReference type="OrthoDB" id="7231451at2"/>
<protein>
    <submittedName>
        <fullName evidence="1">Uncharacterized protein DUF3141</fullName>
    </submittedName>
</protein>
<name>A0A4R6R9Z0_9HYPH</name>
<reference evidence="1 2" key="1">
    <citation type="submission" date="2019-03" db="EMBL/GenBank/DDBJ databases">
        <title>Genomic Encyclopedia of Type Strains, Phase IV (KMG-IV): sequencing the most valuable type-strain genomes for metagenomic binning, comparative biology and taxonomic classification.</title>
        <authorList>
            <person name="Goeker M."/>
        </authorList>
    </citation>
    <scope>NUCLEOTIDE SEQUENCE [LARGE SCALE GENOMIC DNA]</scope>
    <source>
        <strain evidence="1 2">DSM 102969</strain>
    </source>
</reference>
<proteinExistence type="predicted"/>
<evidence type="ECO:0000313" key="2">
    <source>
        <dbReference type="Proteomes" id="UP000294547"/>
    </source>
</evidence>
<dbReference type="InterPro" id="IPR051321">
    <property type="entry name" value="PHA/PHB_synthase"/>
</dbReference>
<dbReference type="SUPFAM" id="SSF53474">
    <property type="entry name" value="alpha/beta-Hydrolases"/>
    <property type="match status" value="1"/>
</dbReference>
<dbReference type="EMBL" id="SNXY01000010">
    <property type="protein sequence ID" value="TDP82437.1"/>
    <property type="molecule type" value="Genomic_DNA"/>
</dbReference>
<dbReference type="Proteomes" id="UP000294547">
    <property type="component" value="Unassembled WGS sequence"/>
</dbReference>
<dbReference type="Pfam" id="PF11339">
    <property type="entry name" value="DUF3141"/>
    <property type="match status" value="1"/>
</dbReference>
<organism evidence="1 2">
    <name type="scientific">Oharaeibacter diazotrophicus</name>
    <dbReference type="NCBI Taxonomy" id="1920512"/>
    <lineage>
        <taxon>Bacteria</taxon>
        <taxon>Pseudomonadati</taxon>
        <taxon>Pseudomonadota</taxon>
        <taxon>Alphaproteobacteria</taxon>
        <taxon>Hyphomicrobiales</taxon>
        <taxon>Pleomorphomonadaceae</taxon>
        <taxon>Oharaeibacter</taxon>
    </lineage>
</organism>
<dbReference type="AlphaFoldDB" id="A0A4R6R9Z0"/>
<dbReference type="Gene3D" id="3.40.50.1820">
    <property type="entry name" value="alpha/beta hydrolase"/>
    <property type="match status" value="1"/>
</dbReference>
<dbReference type="RefSeq" id="WP_126539344.1">
    <property type="nucleotide sequence ID" value="NZ_BSPM01000007.1"/>
</dbReference>
<dbReference type="InterPro" id="IPR029058">
    <property type="entry name" value="AB_hydrolase_fold"/>
</dbReference>
<dbReference type="PANTHER" id="PTHR36837">
    <property type="entry name" value="POLY(3-HYDROXYALKANOATE) POLYMERASE SUBUNIT PHAC"/>
    <property type="match status" value="1"/>
</dbReference>
<accession>A0A4R6R9Z0</accession>